<dbReference type="GO" id="GO:0005829">
    <property type="term" value="C:cytosol"/>
    <property type="evidence" value="ECO:0007669"/>
    <property type="project" value="TreeGrafter"/>
</dbReference>
<name>A0A7W9SX04_ARMRO</name>
<dbReference type="InterPro" id="IPR002187">
    <property type="entry name" value="N-reg_PII"/>
</dbReference>
<protein>
    <submittedName>
        <fullName evidence="1">Nitrogen regulatory protein P-II 1</fullName>
    </submittedName>
</protein>
<dbReference type="GO" id="GO:0006808">
    <property type="term" value="P:regulation of nitrogen utilization"/>
    <property type="evidence" value="ECO:0007669"/>
    <property type="project" value="InterPro"/>
</dbReference>
<dbReference type="Pfam" id="PF00543">
    <property type="entry name" value="P-II"/>
    <property type="match status" value="1"/>
</dbReference>
<dbReference type="SUPFAM" id="SSF54913">
    <property type="entry name" value="GlnB-like"/>
    <property type="match status" value="1"/>
</dbReference>
<organism evidence="1 2">
    <name type="scientific">Armatimonas rosea</name>
    <dbReference type="NCBI Taxonomy" id="685828"/>
    <lineage>
        <taxon>Bacteria</taxon>
        <taxon>Bacillati</taxon>
        <taxon>Armatimonadota</taxon>
        <taxon>Armatimonadia</taxon>
        <taxon>Armatimonadales</taxon>
        <taxon>Armatimonadaceae</taxon>
        <taxon>Armatimonas</taxon>
    </lineage>
</organism>
<proteinExistence type="predicted"/>
<dbReference type="Proteomes" id="UP000520814">
    <property type="component" value="Unassembled WGS sequence"/>
</dbReference>
<comment type="caution">
    <text evidence="1">The sequence shown here is derived from an EMBL/GenBank/DDBJ whole genome shotgun (WGS) entry which is preliminary data.</text>
</comment>
<dbReference type="AlphaFoldDB" id="A0A7W9SX04"/>
<dbReference type="InterPro" id="IPR015867">
    <property type="entry name" value="N-reg_PII/ATP_PRibTrfase_C"/>
</dbReference>
<gene>
    <name evidence="1" type="ORF">HNQ39_005767</name>
</gene>
<dbReference type="EMBL" id="JACHGW010000010">
    <property type="protein sequence ID" value="MBB6053920.1"/>
    <property type="molecule type" value="Genomic_DNA"/>
</dbReference>
<dbReference type="Gene3D" id="3.30.70.120">
    <property type="match status" value="1"/>
</dbReference>
<dbReference type="PRINTS" id="PR00340">
    <property type="entry name" value="PIIGLNB"/>
</dbReference>
<sequence>MKEIKAIIQPFRLEQVLAALHEIEGLPGVTISEARAASVTRGHYEQVVKSKLEIIAPDELVETIVTAIQSSAHTGNPGDGGIFVIPIERAVRIRTGDQIL</sequence>
<dbReference type="GO" id="GO:0030234">
    <property type="term" value="F:enzyme regulator activity"/>
    <property type="evidence" value="ECO:0007669"/>
    <property type="project" value="InterPro"/>
</dbReference>
<accession>A0A7W9SX04</accession>
<dbReference type="SMART" id="SM00938">
    <property type="entry name" value="P-II"/>
    <property type="match status" value="1"/>
</dbReference>
<dbReference type="PANTHER" id="PTHR30115">
    <property type="entry name" value="NITROGEN REGULATORY PROTEIN P-II"/>
    <property type="match status" value="1"/>
</dbReference>
<reference evidence="1 2" key="1">
    <citation type="submission" date="2020-08" db="EMBL/GenBank/DDBJ databases">
        <title>Genomic Encyclopedia of Type Strains, Phase IV (KMG-IV): sequencing the most valuable type-strain genomes for metagenomic binning, comparative biology and taxonomic classification.</title>
        <authorList>
            <person name="Goeker M."/>
        </authorList>
    </citation>
    <scope>NUCLEOTIDE SEQUENCE [LARGE SCALE GENOMIC DNA]</scope>
    <source>
        <strain evidence="1 2">DSM 23562</strain>
    </source>
</reference>
<keyword evidence="2" id="KW-1185">Reference proteome</keyword>
<evidence type="ECO:0000313" key="2">
    <source>
        <dbReference type="Proteomes" id="UP000520814"/>
    </source>
</evidence>
<dbReference type="PANTHER" id="PTHR30115:SF11">
    <property type="entry name" value="NITROGEN REGULATORY PROTEIN P-II HOMOLOG"/>
    <property type="match status" value="1"/>
</dbReference>
<dbReference type="GO" id="GO:0005524">
    <property type="term" value="F:ATP binding"/>
    <property type="evidence" value="ECO:0007669"/>
    <property type="project" value="TreeGrafter"/>
</dbReference>
<evidence type="ECO:0000313" key="1">
    <source>
        <dbReference type="EMBL" id="MBB6053920.1"/>
    </source>
</evidence>
<dbReference type="PROSITE" id="PS51343">
    <property type="entry name" value="PII_GLNB_DOM"/>
    <property type="match status" value="1"/>
</dbReference>
<dbReference type="RefSeq" id="WP_184204010.1">
    <property type="nucleotide sequence ID" value="NZ_JACHGW010000010.1"/>
</dbReference>
<dbReference type="InterPro" id="IPR011322">
    <property type="entry name" value="N-reg_PII-like_a/b"/>
</dbReference>